<evidence type="ECO:0000313" key="1">
    <source>
        <dbReference type="EMBL" id="GAK96889.1"/>
    </source>
</evidence>
<name>A0A090Q1B7_9FLAO</name>
<accession>A0A090Q1B7</accession>
<dbReference type="RefSeq" id="WP_201770720.1">
    <property type="nucleotide sequence ID" value="NZ_BBML01000003.1"/>
</dbReference>
<gene>
    <name evidence="1" type="ORF">JCM19294_1198</name>
</gene>
<evidence type="ECO:0000313" key="2">
    <source>
        <dbReference type="Proteomes" id="UP000029221"/>
    </source>
</evidence>
<dbReference type="AlphaFoldDB" id="A0A090Q1B7"/>
<dbReference type="Proteomes" id="UP000029221">
    <property type="component" value="Unassembled WGS sequence"/>
</dbReference>
<dbReference type="eggNOG" id="COG2911">
    <property type="taxonomic scope" value="Bacteria"/>
</dbReference>
<comment type="caution">
    <text evidence="1">The sequence shown here is derived from an EMBL/GenBank/DDBJ whole genome shotgun (WGS) entry which is preliminary data.</text>
</comment>
<reference evidence="1" key="1">
    <citation type="journal article" date="2014" name="Genome Announc.">
        <title>Draft Genome Sequences of Marine Flavobacterium Nonlabens Strains NR17, NR24, NR27, NR32, NR33, and Ara13.</title>
        <authorList>
            <person name="Nakanishi M."/>
            <person name="Meirelles P."/>
            <person name="Suzuki R."/>
            <person name="Takatani N."/>
            <person name="Mino S."/>
            <person name="Suda W."/>
            <person name="Oshima K."/>
            <person name="Hattori M."/>
            <person name="Ohkuma M."/>
            <person name="Hosokawa M."/>
            <person name="Miyashita K."/>
            <person name="Thompson F.L."/>
            <person name="Niwa A."/>
            <person name="Sawabe T."/>
            <person name="Sawabe T."/>
        </authorList>
    </citation>
    <scope>NUCLEOTIDE SEQUENCE [LARGE SCALE GENOMIC DNA]</scope>
    <source>
        <strain evidence="1">JCM 19294</strain>
    </source>
</reference>
<organism evidence="1 2">
    <name type="scientific">Nonlabens tegetincola</name>
    <dbReference type="NCBI Taxonomy" id="323273"/>
    <lineage>
        <taxon>Bacteria</taxon>
        <taxon>Pseudomonadati</taxon>
        <taxon>Bacteroidota</taxon>
        <taxon>Flavobacteriia</taxon>
        <taxon>Flavobacteriales</taxon>
        <taxon>Flavobacteriaceae</taxon>
        <taxon>Nonlabens</taxon>
    </lineage>
</organism>
<protein>
    <submittedName>
        <fullName evidence="1">Uncharacterized protein</fullName>
    </submittedName>
</protein>
<keyword evidence="2" id="KW-1185">Reference proteome</keyword>
<proteinExistence type="predicted"/>
<sequence length="333" mass="37372">MVVVVVFSIPSVQTSTAQYLTNSLNEDYDINLDVKRVQITYDGNVALKEVLSLDHRGDTLFFINRLESSILSLGNLLDGQPNLGSTSLDGVVFNLKRYKGEEDDNLQIFIEKLSDSTSTSSSKFVLTTGDLEITNSDIKIIDENLRYPESFIATNFNATAASLTIDGSDIIVPIESSNFDMYNGAMTEINGTKYLKITDLVADLTYTPQNISVPNLSIKTENSTLKGDLQLTYDRKDFVDFVNKVNWDFKISEGDFDTNDLRRFYNEITPNERVTISGDLTGVLNDFKVDNLKAQSLDEIVIEGDMHFKNLIENEENFFIEGDFENLQVSKSS</sequence>
<dbReference type="EMBL" id="BBML01000003">
    <property type="protein sequence ID" value="GAK96889.1"/>
    <property type="molecule type" value="Genomic_DNA"/>
</dbReference>